<dbReference type="EMBL" id="MSFI01000009">
    <property type="protein sequence ID" value="OMP67689.1"/>
    <property type="molecule type" value="Genomic_DNA"/>
</dbReference>
<sequence length="143" mass="16481">MFQSNRGFTLIEALIALIVFLACAASFPLLYDAAYRAIETSKAEKNMEWEIFVVQLRNEMQMSKNWHVSGGKLYYGEADALTSISQYQDKLRRQINGRGHEVMLQHIKTAVFSFEGGKLYIHATFQNGEEEEASFYHFNRETP</sequence>
<dbReference type="GO" id="GO:0030420">
    <property type="term" value="P:establishment of competence for transformation"/>
    <property type="evidence" value="ECO:0007669"/>
    <property type="project" value="UniProtKB-KW"/>
</dbReference>
<comment type="subcellular location">
    <subcellularLocation>
        <location evidence="1">Cell surface</location>
    </subcellularLocation>
</comment>
<name>A0A1V2A9L6_9BACI</name>
<evidence type="ECO:0008006" key="6">
    <source>
        <dbReference type="Google" id="ProtNLM"/>
    </source>
</evidence>
<keyword evidence="3" id="KW-1133">Transmembrane helix</keyword>
<dbReference type="RefSeq" id="WP_076764822.1">
    <property type="nucleotide sequence ID" value="NZ_MSFI01000009.1"/>
</dbReference>
<comment type="caution">
    <text evidence="4">The sequence shown here is derived from an EMBL/GenBank/DDBJ whole genome shotgun (WGS) entry which is preliminary data.</text>
</comment>
<dbReference type="NCBIfam" id="NF041002">
    <property type="entry name" value="pilin_ComGF"/>
    <property type="match status" value="1"/>
</dbReference>
<feature type="transmembrane region" description="Helical" evidence="3">
    <location>
        <begin position="7"/>
        <end position="31"/>
    </location>
</feature>
<keyword evidence="3" id="KW-0472">Membrane</keyword>
<dbReference type="InterPro" id="IPR012902">
    <property type="entry name" value="N_methyl_site"/>
</dbReference>
<keyword evidence="5" id="KW-1185">Reference proteome</keyword>
<proteinExistence type="predicted"/>
<dbReference type="InterPro" id="IPR016977">
    <property type="entry name" value="ComGF"/>
</dbReference>
<dbReference type="Pfam" id="PF15980">
    <property type="entry name" value="ComGF"/>
    <property type="match status" value="1"/>
</dbReference>
<gene>
    <name evidence="4" type="ORF">BTO28_07035</name>
</gene>
<evidence type="ECO:0000256" key="1">
    <source>
        <dbReference type="ARBA" id="ARBA00004241"/>
    </source>
</evidence>
<dbReference type="PROSITE" id="PS51257">
    <property type="entry name" value="PROKAR_LIPOPROTEIN"/>
    <property type="match status" value="1"/>
</dbReference>
<dbReference type="Proteomes" id="UP000188613">
    <property type="component" value="Unassembled WGS sequence"/>
</dbReference>
<dbReference type="NCBIfam" id="TIGR02532">
    <property type="entry name" value="IV_pilin_GFxxxE"/>
    <property type="match status" value="1"/>
</dbReference>
<dbReference type="OrthoDB" id="2361316at2"/>
<evidence type="ECO:0000313" key="5">
    <source>
        <dbReference type="Proteomes" id="UP000188613"/>
    </source>
</evidence>
<dbReference type="Pfam" id="PF07963">
    <property type="entry name" value="N_methyl"/>
    <property type="match status" value="1"/>
</dbReference>
<dbReference type="AlphaFoldDB" id="A0A1V2A9L6"/>
<evidence type="ECO:0000313" key="4">
    <source>
        <dbReference type="EMBL" id="OMP67689.1"/>
    </source>
</evidence>
<accession>A0A1V2A9L6</accession>
<evidence type="ECO:0000256" key="3">
    <source>
        <dbReference type="SAM" id="Phobius"/>
    </source>
</evidence>
<keyword evidence="2" id="KW-0178">Competence</keyword>
<organism evidence="4 5">
    <name type="scientific">Domibacillus epiphyticus</name>
    <dbReference type="NCBI Taxonomy" id="1714355"/>
    <lineage>
        <taxon>Bacteria</taxon>
        <taxon>Bacillati</taxon>
        <taxon>Bacillota</taxon>
        <taxon>Bacilli</taxon>
        <taxon>Bacillales</taxon>
        <taxon>Bacillaceae</taxon>
        <taxon>Domibacillus</taxon>
    </lineage>
</organism>
<protein>
    <recommendedName>
        <fullName evidence="6">Competence protein ComGF</fullName>
    </recommendedName>
</protein>
<dbReference type="GO" id="GO:0009986">
    <property type="term" value="C:cell surface"/>
    <property type="evidence" value="ECO:0007669"/>
    <property type="project" value="UniProtKB-SubCell"/>
</dbReference>
<reference evidence="4 5" key="1">
    <citation type="submission" date="2016-12" db="EMBL/GenBank/DDBJ databases">
        <title>Domibacillus sp. SAB 38T whole genome sequencing.</title>
        <authorList>
            <person name="Verma A."/>
            <person name="Ojha A.K."/>
            <person name="Krishnamurthi S."/>
        </authorList>
    </citation>
    <scope>NUCLEOTIDE SEQUENCE [LARGE SCALE GENOMIC DNA]</scope>
    <source>
        <strain evidence="4 5">SAB 38</strain>
    </source>
</reference>
<evidence type="ECO:0000256" key="2">
    <source>
        <dbReference type="ARBA" id="ARBA00023287"/>
    </source>
</evidence>
<keyword evidence="3" id="KW-0812">Transmembrane</keyword>
<dbReference type="STRING" id="1714355.BTO28_07035"/>